<evidence type="ECO:0000256" key="4">
    <source>
        <dbReference type="ARBA" id="ARBA00023015"/>
    </source>
</evidence>
<dbReference type="InterPro" id="IPR007159">
    <property type="entry name" value="SpoVT-AbrB_dom"/>
</dbReference>
<keyword evidence="2 7" id="KW-0963">Cytoplasm</keyword>
<dbReference type="InterPro" id="IPR037914">
    <property type="entry name" value="SpoVT-AbrB_sf"/>
</dbReference>
<sequence>MYLTGTYTHTLDAKSRIMLPSAFRKQLGETVCLVPLNDCIYGFTPESHRAWIESFFPGGINPRNRKDVALRAGLLSRTLTVELDSAGRLALGKLDASRLSACNIEREVAIVGVDDHFEIWNASKFEDQTKAFDDNLESLMFED</sequence>
<keyword evidence="4 7" id="KW-0805">Transcription regulation</keyword>
<evidence type="ECO:0000256" key="7">
    <source>
        <dbReference type="HAMAP-Rule" id="MF_01008"/>
    </source>
</evidence>
<comment type="subcellular location">
    <subcellularLocation>
        <location evidence="7">Cytoplasm</location>
        <location evidence="7">Nucleoid</location>
    </subcellularLocation>
</comment>
<dbReference type="HAMAP" id="MF_01008">
    <property type="entry name" value="MraZ"/>
    <property type="match status" value="1"/>
</dbReference>
<dbReference type="PANTHER" id="PTHR34701:SF1">
    <property type="entry name" value="TRANSCRIPTIONAL REGULATOR MRAZ"/>
    <property type="match status" value="1"/>
</dbReference>
<evidence type="ECO:0000313" key="10">
    <source>
        <dbReference type="Proteomes" id="UP000005947"/>
    </source>
</evidence>
<dbReference type="PANTHER" id="PTHR34701">
    <property type="entry name" value="TRANSCRIPTIONAL REGULATOR MRAZ"/>
    <property type="match status" value="1"/>
</dbReference>
<dbReference type="GO" id="GO:0000976">
    <property type="term" value="F:transcription cis-regulatory region binding"/>
    <property type="evidence" value="ECO:0007669"/>
    <property type="project" value="TreeGrafter"/>
</dbReference>
<keyword evidence="6 7" id="KW-0804">Transcription</keyword>
<dbReference type="EMBL" id="ACGK02000001">
    <property type="protein sequence ID" value="EGF23509.1"/>
    <property type="molecule type" value="Genomic_DNA"/>
</dbReference>
<dbReference type="CDD" id="cd16320">
    <property type="entry name" value="MraZ_N"/>
    <property type="match status" value="1"/>
</dbReference>
<dbReference type="InterPro" id="IPR038619">
    <property type="entry name" value="MraZ_sf"/>
</dbReference>
<organism evidence="9 10">
    <name type="scientific">Fannyhessea vaginae DSM 15829</name>
    <dbReference type="NCBI Taxonomy" id="525256"/>
    <lineage>
        <taxon>Bacteria</taxon>
        <taxon>Bacillati</taxon>
        <taxon>Actinomycetota</taxon>
        <taxon>Coriobacteriia</taxon>
        <taxon>Coriobacteriales</taxon>
        <taxon>Atopobiaceae</taxon>
        <taxon>Fannyhessea</taxon>
    </lineage>
</organism>
<dbReference type="Pfam" id="PF02381">
    <property type="entry name" value="MraZ"/>
    <property type="match status" value="2"/>
</dbReference>
<evidence type="ECO:0000313" key="9">
    <source>
        <dbReference type="EMBL" id="EGF23509.1"/>
    </source>
</evidence>
<evidence type="ECO:0000259" key="8">
    <source>
        <dbReference type="PROSITE" id="PS51740"/>
    </source>
</evidence>
<dbReference type="CDD" id="cd16321">
    <property type="entry name" value="MraZ_C"/>
    <property type="match status" value="1"/>
</dbReference>
<keyword evidence="5 7" id="KW-0238">DNA-binding</keyword>
<dbReference type="PROSITE" id="PS51740">
    <property type="entry name" value="SPOVT_ABRB"/>
    <property type="match status" value="1"/>
</dbReference>
<dbReference type="InterPro" id="IPR035644">
    <property type="entry name" value="MraZ_C"/>
</dbReference>
<feature type="domain" description="SpoVT-AbrB" evidence="8">
    <location>
        <begin position="6"/>
        <end position="47"/>
    </location>
</feature>
<dbReference type="InterPro" id="IPR035642">
    <property type="entry name" value="MraZ_N"/>
</dbReference>
<keyword evidence="10" id="KW-1185">Reference proteome</keyword>
<comment type="caution">
    <text evidence="9">The sequence shown here is derived from an EMBL/GenBank/DDBJ whole genome shotgun (WGS) entry which is preliminary data.</text>
</comment>
<name>F1T465_9ACTN</name>
<dbReference type="AlphaFoldDB" id="F1T465"/>
<evidence type="ECO:0000256" key="2">
    <source>
        <dbReference type="ARBA" id="ARBA00022490"/>
    </source>
</evidence>
<dbReference type="InterPro" id="IPR020603">
    <property type="entry name" value="MraZ_dom"/>
</dbReference>
<gene>
    <name evidence="7" type="primary">mraZ</name>
    <name evidence="9" type="ORF">HMPREF0091_10456</name>
</gene>
<proteinExistence type="inferred from homology"/>
<protein>
    <recommendedName>
        <fullName evidence="1 7">Transcriptional regulator MraZ</fullName>
    </recommendedName>
</protein>
<dbReference type="RefSeq" id="WP_006302633.1">
    <property type="nucleotide sequence ID" value="NZ_ACGK02000001.1"/>
</dbReference>
<dbReference type="eggNOG" id="COG2001">
    <property type="taxonomic scope" value="Bacteria"/>
</dbReference>
<dbReference type="GeneID" id="93210071"/>
<dbReference type="GO" id="GO:0003700">
    <property type="term" value="F:DNA-binding transcription factor activity"/>
    <property type="evidence" value="ECO:0007669"/>
    <property type="project" value="UniProtKB-UniRule"/>
</dbReference>
<dbReference type="GO" id="GO:0009295">
    <property type="term" value="C:nucleoid"/>
    <property type="evidence" value="ECO:0007669"/>
    <property type="project" value="UniProtKB-SubCell"/>
</dbReference>
<dbReference type="GO" id="GO:2000143">
    <property type="term" value="P:negative regulation of DNA-templated transcription initiation"/>
    <property type="evidence" value="ECO:0007669"/>
    <property type="project" value="TreeGrafter"/>
</dbReference>
<evidence type="ECO:0000256" key="6">
    <source>
        <dbReference type="ARBA" id="ARBA00023163"/>
    </source>
</evidence>
<dbReference type="InterPro" id="IPR003444">
    <property type="entry name" value="MraZ"/>
</dbReference>
<dbReference type="OrthoDB" id="9807753at2"/>
<dbReference type="Proteomes" id="UP000005947">
    <property type="component" value="Unassembled WGS sequence"/>
</dbReference>
<comment type="subunit">
    <text evidence="7">Forms oligomers.</text>
</comment>
<evidence type="ECO:0000256" key="1">
    <source>
        <dbReference type="ARBA" id="ARBA00013860"/>
    </source>
</evidence>
<dbReference type="SUPFAM" id="SSF89447">
    <property type="entry name" value="AbrB/MazE/MraZ-like"/>
    <property type="match status" value="1"/>
</dbReference>
<evidence type="ECO:0000256" key="5">
    <source>
        <dbReference type="ARBA" id="ARBA00023125"/>
    </source>
</evidence>
<evidence type="ECO:0000256" key="3">
    <source>
        <dbReference type="ARBA" id="ARBA00022737"/>
    </source>
</evidence>
<reference evidence="9 10" key="1">
    <citation type="submission" date="2011-02" db="EMBL/GenBank/DDBJ databases">
        <authorList>
            <person name="Muzny D."/>
            <person name="Qin X."/>
            <person name="Buhay C."/>
            <person name="Dugan-Rocha S."/>
            <person name="Ding Y."/>
            <person name="Chen G."/>
            <person name="Hawes A."/>
            <person name="Holder M."/>
            <person name="Jhangiani S."/>
            <person name="Johnson A."/>
            <person name="Khan Z."/>
            <person name="Li Z."/>
            <person name="Liu W."/>
            <person name="Liu X."/>
            <person name="Perez L."/>
            <person name="Shen H."/>
            <person name="Wang Q."/>
            <person name="Watt J."/>
            <person name="Xi L."/>
            <person name="Xin Y."/>
            <person name="Zhou J."/>
            <person name="Deng J."/>
            <person name="Jiang H."/>
            <person name="Liu Y."/>
            <person name="Qu J."/>
            <person name="Song X.-Z."/>
            <person name="Zhang L."/>
            <person name="Villasana D."/>
            <person name="Johnson A."/>
            <person name="Liu J."/>
            <person name="Liyanage D."/>
            <person name="Lorensuhewa L."/>
            <person name="Robinson T."/>
            <person name="Song A."/>
            <person name="Song B.-B."/>
            <person name="Dinh H."/>
            <person name="Thornton R."/>
            <person name="Coyle M."/>
            <person name="Francisco L."/>
            <person name="Jackson L."/>
            <person name="Javaid M."/>
            <person name="Korchina V."/>
            <person name="Kovar C."/>
            <person name="Mata R."/>
            <person name="Mathew T."/>
            <person name="Ngo R."/>
            <person name="Nguyen L."/>
            <person name="Nguyen N."/>
            <person name="Okwuonu G."/>
            <person name="Ongeri F."/>
            <person name="Pham C."/>
            <person name="Simmons D."/>
            <person name="Wilczek-Boney K."/>
            <person name="Hale W."/>
            <person name="Jakkamsetti A."/>
            <person name="Pham P."/>
            <person name="Ruth R."/>
            <person name="San Lucas F."/>
            <person name="Warren J."/>
            <person name="Zhang J."/>
            <person name="Zhao Z."/>
            <person name="Zhou C."/>
            <person name="Zhu D."/>
            <person name="Lee S."/>
            <person name="Bess C."/>
            <person name="Blankenburg K."/>
            <person name="Forbes L."/>
            <person name="Fu Q."/>
            <person name="Gubbala S."/>
            <person name="Hirani K."/>
            <person name="Jayaseelan J.C."/>
            <person name="Lara F."/>
            <person name="Munidasa M."/>
            <person name="Palculict T."/>
            <person name="Patil S."/>
            <person name="Pu L.-L."/>
            <person name="Saada N."/>
            <person name="Tang L."/>
            <person name="Weissenberger G."/>
            <person name="Zhu Y."/>
            <person name="Hemphill L."/>
            <person name="Shang Y."/>
            <person name="Youmans B."/>
            <person name="Ayvaz T."/>
            <person name="Ross M."/>
            <person name="Santibanez J."/>
            <person name="Aqrawi P."/>
            <person name="Gross S."/>
            <person name="Joshi V."/>
            <person name="Fowler G."/>
            <person name="Nazareth L."/>
            <person name="Reid J."/>
            <person name="Worley K."/>
            <person name="Petrosino J."/>
            <person name="Highlander S."/>
            <person name="Gibbs R."/>
        </authorList>
    </citation>
    <scope>NUCLEOTIDE SEQUENCE [LARGE SCALE GENOMIC DNA]</scope>
    <source>
        <strain evidence="9 10">DSM 15829</strain>
    </source>
</reference>
<comment type="similarity">
    <text evidence="7">Belongs to the MraZ family.</text>
</comment>
<dbReference type="Gene3D" id="3.40.1550.20">
    <property type="entry name" value="Transcriptional regulator MraZ domain"/>
    <property type="match status" value="1"/>
</dbReference>
<dbReference type="GO" id="GO:0005737">
    <property type="term" value="C:cytoplasm"/>
    <property type="evidence" value="ECO:0007669"/>
    <property type="project" value="UniProtKB-UniRule"/>
</dbReference>
<accession>F1T465</accession>
<keyword evidence="3" id="KW-0677">Repeat</keyword>